<dbReference type="Proteomes" id="UP001363035">
    <property type="component" value="Unassembled WGS sequence"/>
</dbReference>
<keyword evidence="2" id="KW-0677">Repeat</keyword>
<dbReference type="EMBL" id="JAYLLN010000008">
    <property type="protein sequence ID" value="MEI5984305.1"/>
    <property type="molecule type" value="Genomic_DNA"/>
</dbReference>
<gene>
    <name evidence="5" type="ORF">VJ786_05245</name>
</gene>
<dbReference type="PANTHER" id="PTHR11364:SF27">
    <property type="entry name" value="SULFURTRANSFERASE"/>
    <property type="match status" value="1"/>
</dbReference>
<evidence type="ECO:0000259" key="4">
    <source>
        <dbReference type="PROSITE" id="PS50206"/>
    </source>
</evidence>
<dbReference type="RefSeq" id="WP_167554258.1">
    <property type="nucleotide sequence ID" value="NZ_JAYLLN010000008.1"/>
</dbReference>
<accession>A0ABU8I4D6</accession>
<evidence type="ECO:0000256" key="1">
    <source>
        <dbReference type="ARBA" id="ARBA00022679"/>
    </source>
</evidence>
<dbReference type="InterPro" id="IPR001307">
    <property type="entry name" value="Thiosulphate_STrfase_CS"/>
</dbReference>
<name>A0ABU8I4D6_9SPHI</name>
<evidence type="ECO:0000256" key="3">
    <source>
        <dbReference type="RuleBase" id="RU000507"/>
    </source>
</evidence>
<keyword evidence="6" id="KW-1185">Reference proteome</keyword>
<dbReference type="Gene3D" id="3.40.250.10">
    <property type="entry name" value="Rhodanese-like domain"/>
    <property type="match status" value="2"/>
</dbReference>
<dbReference type="InterPro" id="IPR036873">
    <property type="entry name" value="Rhodanese-like_dom_sf"/>
</dbReference>
<evidence type="ECO:0000313" key="5">
    <source>
        <dbReference type="EMBL" id="MEI5984305.1"/>
    </source>
</evidence>
<sequence>MEKMDMRESPLISTDVALQMINDDQVVLLDATIDKVNEKMDRDRLELIPGSLFFDIEGGFSDHGSVYPHTMVDAAVFEREARKLGINQGDKVIVYDRWGIYSSPRAWWMFKLMGVEEVYVLRGGLPAWKAAGLPIVDAYREVAGLEGDFVAKEDKDWMIGTEDLMERLGLDGQMIVDARSEGRFHGTAPEPRAGLKSGHIPGSKNIPFDRVLDGIDYKEDEELELIFEGKLVSDGKMVSEEKLMSENVLDDDSKPIGNKPLGNRNIFTCGSGVSAAILALAAYHLGSRNVAVYDGSWSEWGAREDTQIER</sequence>
<comment type="caution">
    <text evidence="5">The sequence shown here is derived from an EMBL/GenBank/DDBJ whole genome shotgun (WGS) entry which is preliminary data.</text>
</comment>
<dbReference type="PROSITE" id="PS50206">
    <property type="entry name" value="RHODANESE_3"/>
    <property type="match status" value="2"/>
</dbReference>
<dbReference type="InterPro" id="IPR045078">
    <property type="entry name" value="TST/MPST-like"/>
</dbReference>
<dbReference type="InterPro" id="IPR001763">
    <property type="entry name" value="Rhodanese-like_dom"/>
</dbReference>
<dbReference type="PROSITE" id="PS00683">
    <property type="entry name" value="RHODANESE_2"/>
    <property type="match status" value="1"/>
</dbReference>
<dbReference type="SMART" id="SM00450">
    <property type="entry name" value="RHOD"/>
    <property type="match status" value="2"/>
</dbReference>
<dbReference type="CDD" id="cd01449">
    <property type="entry name" value="TST_Repeat_2"/>
    <property type="match status" value="1"/>
</dbReference>
<dbReference type="PANTHER" id="PTHR11364">
    <property type="entry name" value="THIOSULFATE SULFERTANSFERASE"/>
    <property type="match status" value="1"/>
</dbReference>
<feature type="domain" description="Rhodanese" evidence="4">
    <location>
        <begin position="48"/>
        <end position="137"/>
    </location>
</feature>
<feature type="domain" description="Rhodanese" evidence="4">
    <location>
        <begin position="169"/>
        <end position="309"/>
    </location>
</feature>
<proteinExistence type="predicted"/>
<organism evidence="5 6">
    <name type="scientific">Sphingobacterium tenebrionis</name>
    <dbReference type="NCBI Taxonomy" id="3111775"/>
    <lineage>
        <taxon>Bacteria</taxon>
        <taxon>Pseudomonadati</taxon>
        <taxon>Bacteroidota</taxon>
        <taxon>Sphingobacteriia</taxon>
        <taxon>Sphingobacteriales</taxon>
        <taxon>Sphingobacteriaceae</taxon>
        <taxon>Sphingobacterium</taxon>
    </lineage>
</organism>
<dbReference type="SUPFAM" id="SSF52821">
    <property type="entry name" value="Rhodanese/Cell cycle control phosphatase"/>
    <property type="match status" value="2"/>
</dbReference>
<protein>
    <recommendedName>
        <fullName evidence="3">Sulfurtransferase</fullName>
    </recommendedName>
</protein>
<dbReference type="Pfam" id="PF00581">
    <property type="entry name" value="Rhodanese"/>
    <property type="match status" value="2"/>
</dbReference>
<reference evidence="5 6" key="1">
    <citation type="submission" date="2024-01" db="EMBL/GenBank/DDBJ databases">
        <title>Sphingobacterium tenebrionis sp. nov., a novel endophyte isolated from tenebrio molitor intestines.</title>
        <authorList>
            <person name="Zhang C."/>
        </authorList>
    </citation>
    <scope>NUCLEOTIDE SEQUENCE [LARGE SCALE GENOMIC DNA]</scope>
    <source>
        <strain evidence="5 6">PU5-4</strain>
    </source>
</reference>
<evidence type="ECO:0000313" key="6">
    <source>
        <dbReference type="Proteomes" id="UP001363035"/>
    </source>
</evidence>
<evidence type="ECO:0000256" key="2">
    <source>
        <dbReference type="ARBA" id="ARBA00022737"/>
    </source>
</evidence>
<keyword evidence="1 3" id="KW-0808">Transferase</keyword>
<dbReference type="CDD" id="cd01448">
    <property type="entry name" value="TST_Repeat_1"/>
    <property type="match status" value="1"/>
</dbReference>